<dbReference type="PROSITE" id="PS51257">
    <property type="entry name" value="PROKAR_LIPOPROTEIN"/>
    <property type="match status" value="1"/>
</dbReference>
<dbReference type="AlphaFoldDB" id="A0A915DT28"/>
<dbReference type="Proteomes" id="UP000887574">
    <property type="component" value="Unplaced"/>
</dbReference>
<organism evidence="2 3">
    <name type="scientific">Ditylenchus dipsaci</name>
    <dbReference type="NCBI Taxonomy" id="166011"/>
    <lineage>
        <taxon>Eukaryota</taxon>
        <taxon>Metazoa</taxon>
        <taxon>Ecdysozoa</taxon>
        <taxon>Nematoda</taxon>
        <taxon>Chromadorea</taxon>
        <taxon>Rhabditida</taxon>
        <taxon>Tylenchina</taxon>
        <taxon>Tylenchomorpha</taxon>
        <taxon>Sphaerularioidea</taxon>
        <taxon>Anguinidae</taxon>
        <taxon>Anguininae</taxon>
        <taxon>Ditylenchus</taxon>
    </lineage>
</organism>
<keyword evidence="2" id="KW-1185">Reference proteome</keyword>
<feature type="signal peptide" evidence="1">
    <location>
        <begin position="1"/>
        <end position="31"/>
    </location>
</feature>
<evidence type="ECO:0000256" key="1">
    <source>
        <dbReference type="SAM" id="SignalP"/>
    </source>
</evidence>
<reference evidence="3" key="1">
    <citation type="submission" date="2022-11" db="UniProtKB">
        <authorList>
            <consortium name="WormBaseParasite"/>
        </authorList>
    </citation>
    <scope>IDENTIFICATION</scope>
</reference>
<sequence>MQLRRAFISALNSLAILTLVSVSCIAAAASAGSGNNAASRSFPPQHTDECLKAICLCDQHMPTPVQRSCFEPVPEQRWQTIAEDRCLLCPGRYELEKCGFLPNKTPKHCSFAKLICETDLQCNAKWEVFISECEAETNEGRCPDKCSKQLNATLATNFGGALADCTCTDKEDSRCIQLREVALRSCLTGNHNKDTNTLPLPRPNMHEPEESVKLHVNAVKGSSLVERSALVKKASW</sequence>
<protein>
    <submittedName>
        <fullName evidence="3">Uncharacterized protein</fullName>
    </submittedName>
</protein>
<evidence type="ECO:0000313" key="3">
    <source>
        <dbReference type="WBParaSite" id="jg23362"/>
    </source>
</evidence>
<proteinExistence type="predicted"/>
<name>A0A915DT28_9BILA</name>
<accession>A0A915DT28</accession>
<feature type="chain" id="PRO_5037333208" evidence="1">
    <location>
        <begin position="32"/>
        <end position="236"/>
    </location>
</feature>
<evidence type="ECO:0000313" key="2">
    <source>
        <dbReference type="Proteomes" id="UP000887574"/>
    </source>
</evidence>
<keyword evidence="1" id="KW-0732">Signal</keyword>
<dbReference type="WBParaSite" id="jg23362">
    <property type="protein sequence ID" value="jg23362"/>
    <property type="gene ID" value="jg23362"/>
</dbReference>